<dbReference type="InterPro" id="IPR019004">
    <property type="entry name" value="YqeY/Aim41"/>
</dbReference>
<evidence type="ECO:0000313" key="1">
    <source>
        <dbReference type="EMBL" id="EFA92202.1"/>
    </source>
</evidence>
<dbReference type="STRING" id="679190.HMPREF0650_1439"/>
<sequence length="149" mass="16234">MALFEKVNEDIKTAMKERDKVALETLRNIKKVFLEAKTAPGANDTLEDADALKIIQKLAKQGKESAQTYIDAGRQDLADAELAQVSVIERYLPEQLSEAEIEKIVKTIIEQTGAASMKDMGKVMGMANKQLAGKADGKTISGIVKKLLA</sequence>
<reference evidence="1 2" key="1">
    <citation type="submission" date="2009-12" db="EMBL/GenBank/DDBJ databases">
        <title>Genome Sequence of Prevotella buccalis ATCC 35310.</title>
        <authorList>
            <person name="Durkin A.S."/>
            <person name="Madupu R."/>
            <person name="Torralba M."/>
            <person name="Methe B."/>
            <person name="Sutton G."/>
            <person name="Strausberg R.L."/>
            <person name="Nelson K.E."/>
        </authorList>
    </citation>
    <scope>NUCLEOTIDE SEQUENCE [LARGE SCALE GENOMIC DNA]</scope>
    <source>
        <strain evidence="1 2">ATCC 35310</strain>
    </source>
</reference>
<dbReference type="EMBL" id="ADEG01000046">
    <property type="protein sequence ID" value="EFA92202.1"/>
    <property type="molecule type" value="Genomic_DNA"/>
</dbReference>
<dbReference type="RefSeq" id="WP_004348972.1">
    <property type="nucleotide sequence ID" value="NZ_ADEG01000046.1"/>
</dbReference>
<accession>D1W5E2</accession>
<dbReference type="InterPro" id="IPR023168">
    <property type="entry name" value="GatB_Yqey_C_2"/>
</dbReference>
<dbReference type="Gene3D" id="1.10.1510.10">
    <property type="entry name" value="Uncharacterised protein YqeY/AIM41 PF09424, N-terminal domain"/>
    <property type="match status" value="1"/>
</dbReference>
<dbReference type="Gene3D" id="1.10.10.410">
    <property type="match status" value="1"/>
</dbReference>
<keyword evidence="2" id="KW-1185">Reference proteome</keyword>
<dbReference type="SUPFAM" id="SSF89095">
    <property type="entry name" value="GatB/YqeY motif"/>
    <property type="match status" value="1"/>
</dbReference>
<gene>
    <name evidence="1" type="ORF">HMPREF0650_1439</name>
</gene>
<dbReference type="PANTHER" id="PTHR28055">
    <property type="entry name" value="ALTERED INHERITANCE OF MITOCHONDRIA PROTEIN 41, MITOCHONDRIAL"/>
    <property type="match status" value="1"/>
</dbReference>
<protein>
    <submittedName>
        <fullName evidence="1">YqeY-like protein</fullName>
    </submittedName>
</protein>
<dbReference type="InterPro" id="IPR003789">
    <property type="entry name" value="Asn/Gln_tRNA_amidoTrase-B-like"/>
</dbReference>
<dbReference type="eggNOG" id="COG1610">
    <property type="taxonomic scope" value="Bacteria"/>
</dbReference>
<proteinExistence type="predicted"/>
<dbReference type="PANTHER" id="PTHR28055:SF1">
    <property type="entry name" value="ALTERED INHERITANCE OF MITOCHONDRIA PROTEIN 41, MITOCHONDRIAL"/>
    <property type="match status" value="1"/>
</dbReference>
<name>D1W5E2_9BACT</name>
<comment type="caution">
    <text evidence="1">The sequence shown here is derived from an EMBL/GenBank/DDBJ whole genome shotgun (WGS) entry which is preliminary data.</text>
</comment>
<dbReference type="Proteomes" id="UP000005283">
    <property type="component" value="Unassembled WGS sequence"/>
</dbReference>
<dbReference type="Pfam" id="PF09424">
    <property type="entry name" value="YqeY"/>
    <property type="match status" value="1"/>
</dbReference>
<evidence type="ECO:0000313" key="2">
    <source>
        <dbReference type="Proteomes" id="UP000005283"/>
    </source>
</evidence>
<dbReference type="GO" id="GO:0016884">
    <property type="term" value="F:carbon-nitrogen ligase activity, with glutamine as amido-N-donor"/>
    <property type="evidence" value="ECO:0007669"/>
    <property type="project" value="InterPro"/>
</dbReference>
<dbReference type="InterPro" id="IPR042184">
    <property type="entry name" value="YqeY/Aim41_N"/>
</dbReference>
<organism evidence="1 2">
    <name type="scientific">Hoylesella buccalis ATCC 35310</name>
    <dbReference type="NCBI Taxonomy" id="679190"/>
    <lineage>
        <taxon>Bacteria</taxon>
        <taxon>Pseudomonadati</taxon>
        <taxon>Bacteroidota</taxon>
        <taxon>Bacteroidia</taxon>
        <taxon>Bacteroidales</taxon>
        <taxon>Prevotellaceae</taxon>
        <taxon>Hoylesella</taxon>
    </lineage>
</organism>
<dbReference type="AlphaFoldDB" id="D1W5E2"/>